<gene>
    <name evidence="2" type="ORF">A3783_15315</name>
</gene>
<evidence type="ECO:0000313" key="2">
    <source>
        <dbReference type="EMBL" id="OAN10131.1"/>
    </source>
</evidence>
<sequence>MKARNKQIHKVKPQEQHPYRSGLTDIGSVVQKLPVSRDLENLAVEIKELAKVQTISVFEIGKRLSIARSEMHDKQEWRNFLDVISFSNSLASRYVKAYDTLQPFEESLGTLPASKIFELMYVEDPEDVVLHGLPVEDGRKPIEQATVREIRANRSSTSGVKVRAFRQKEVASTVVSARVPTETSERIQMMASAKGLSISEYLSNIIEDTISRDILENDQNTNRLEGEEEQ</sequence>
<evidence type="ECO:0000256" key="1">
    <source>
        <dbReference type="SAM" id="MobiDB-lite"/>
    </source>
</evidence>
<keyword evidence="3" id="KW-1185">Reference proteome</keyword>
<feature type="region of interest" description="Disordered" evidence="1">
    <location>
        <begin position="1"/>
        <end position="20"/>
    </location>
</feature>
<dbReference type="Proteomes" id="UP000078447">
    <property type="component" value="Unassembled WGS sequence"/>
</dbReference>
<accession>A0ABX2V4X3</accession>
<protein>
    <recommendedName>
        <fullName evidence="4">DUF3102 domain-containing protein</fullName>
    </recommendedName>
</protein>
<name>A0ABX2V4X3_9BACL</name>
<comment type="caution">
    <text evidence="2">The sequence shown here is derived from an EMBL/GenBank/DDBJ whole genome shotgun (WGS) entry which is preliminary data.</text>
</comment>
<organism evidence="2 3">
    <name type="scientific">Exiguobacterium undae</name>
    <dbReference type="NCBI Taxonomy" id="169177"/>
    <lineage>
        <taxon>Bacteria</taxon>
        <taxon>Bacillati</taxon>
        <taxon>Bacillota</taxon>
        <taxon>Bacilli</taxon>
        <taxon>Bacillales</taxon>
        <taxon>Bacillales Family XII. Incertae Sedis</taxon>
        <taxon>Exiguobacterium</taxon>
    </lineage>
</organism>
<proteinExistence type="predicted"/>
<evidence type="ECO:0000313" key="3">
    <source>
        <dbReference type="Proteomes" id="UP000078447"/>
    </source>
</evidence>
<feature type="compositionally biased region" description="Basic residues" evidence="1">
    <location>
        <begin position="1"/>
        <end position="11"/>
    </location>
</feature>
<evidence type="ECO:0008006" key="4">
    <source>
        <dbReference type="Google" id="ProtNLM"/>
    </source>
</evidence>
<dbReference type="EMBL" id="LVVL01000019">
    <property type="protein sequence ID" value="OAN10131.1"/>
    <property type="molecule type" value="Genomic_DNA"/>
</dbReference>
<reference evidence="2 3" key="1">
    <citation type="submission" date="2016-03" db="EMBL/GenBank/DDBJ databases">
        <authorList>
            <person name="Cho S.-Y."/>
            <person name="Lim S."/>
            <person name="Kim H."/>
            <person name="Soh E.H."/>
            <person name="Moon J.S."/>
        </authorList>
    </citation>
    <scope>NUCLEOTIDE SEQUENCE [LARGE SCALE GENOMIC DNA]</scope>
    <source>
        <strain evidence="2 3">KCTC 3810</strain>
    </source>
</reference>
<dbReference type="RefSeq" id="WP_028105280.1">
    <property type="nucleotide sequence ID" value="NZ_LVVL01000019.1"/>
</dbReference>